<evidence type="ECO:0000256" key="2">
    <source>
        <dbReference type="ARBA" id="ARBA00022490"/>
    </source>
</evidence>
<gene>
    <name evidence="8" type="ORF">LCOR_01937.1</name>
</gene>
<dbReference type="FunFam" id="2.40.50.90:FF:000001">
    <property type="entry name" value="Staphylococcal nuclease domain-containing protein"/>
    <property type="match status" value="1"/>
</dbReference>
<evidence type="ECO:0000313" key="9">
    <source>
        <dbReference type="Proteomes" id="UP000027586"/>
    </source>
</evidence>
<dbReference type="Gene3D" id="2.40.50.90">
    <property type="match status" value="5"/>
</dbReference>
<dbReference type="EMBL" id="CBTN010000006">
    <property type="protein sequence ID" value="CDH50218.1"/>
    <property type="molecule type" value="Genomic_DNA"/>
</dbReference>
<dbReference type="Pfam" id="PF00565">
    <property type="entry name" value="SNase"/>
    <property type="match status" value="4"/>
</dbReference>
<evidence type="ECO:0000259" key="7">
    <source>
        <dbReference type="PROSITE" id="PS50830"/>
    </source>
</evidence>
<dbReference type="GO" id="GO:0031332">
    <property type="term" value="C:RNAi effector complex"/>
    <property type="evidence" value="ECO:0007669"/>
    <property type="project" value="InterPro"/>
</dbReference>
<feature type="domain" description="Tudor" evidence="6">
    <location>
        <begin position="712"/>
        <end position="770"/>
    </location>
</feature>
<keyword evidence="9" id="KW-1185">Reference proteome</keyword>
<evidence type="ECO:0000256" key="4">
    <source>
        <dbReference type="ARBA" id="ARBA00022737"/>
    </source>
</evidence>
<proteinExistence type="predicted"/>
<comment type="caution">
    <text evidence="8">The sequence shown here is derived from an EMBL/GenBank/DDBJ whole genome shotgun (WGS) entry which is preliminary data.</text>
</comment>
<feature type="domain" description="TNase-like" evidence="7">
    <location>
        <begin position="176"/>
        <end position="316"/>
    </location>
</feature>
<reference evidence="8" key="1">
    <citation type="submission" date="2013-08" db="EMBL/GenBank/DDBJ databases">
        <title>Gene expansion shapes genome architecture in the human pathogen Lichtheimia corymbifera: an evolutionary genomics analysis in the ancient terrestrial Mucorales (Mucoromycotina).</title>
        <authorList>
            <person name="Schwartze V.U."/>
            <person name="Winter S."/>
            <person name="Shelest E."/>
            <person name="Marcet-Houben M."/>
            <person name="Horn F."/>
            <person name="Wehner S."/>
            <person name="Hoffmann K."/>
            <person name="Riege K."/>
            <person name="Sammeth M."/>
            <person name="Nowrousian M."/>
            <person name="Valiante V."/>
            <person name="Linde J."/>
            <person name="Jacobsen I.D."/>
            <person name="Marz M."/>
            <person name="Brakhage A.A."/>
            <person name="Gabaldon T."/>
            <person name="Bocker S."/>
            <person name="Voigt K."/>
        </authorList>
    </citation>
    <scope>NUCLEOTIDE SEQUENCE [LARGE SCALE GENOMIC DNA]</scope>
    <source>
        <strain evidence="8">FSU 9682</strain>
    </source>
</reference>
<dbReference type="PROSITE" id="PS50304">
    <property type="entry name" value="TUDOR"/>
    <property type="match status" value="1"/>
</dbReference>
<dbReference type="GO" id="GO:0003723">
    <property type="term" value="F:RNA binding"/>
    <property type="evidence" value="ECO:0007669"/>
    <property type="project" value="UniProtKB-UniRule"/>
</dbReference>
<dbReference type="FunFam" id="2.30.30.140:FF:000018">
    <property type="entry name" value="Serine/threonine-protein kinase 31"/>
    <property type="match status" value="1"/>
</dbReference>
<evidence type="ECO:0000256" key="1">
    <source>
        <dbReference type="ARBA" id="ARBA00004496"/>
    </source>
</evidence>
<dbReference type="STRING" id="1263082.A0A068RJ66"/>
<dbReference type="InterPro" id="IPR002999">
    <property type="entry name" value="Tudor"/>
</dbReference>
<dbReference type="PROSITE" id="PS50830">
    <property type="entry name" value="TNASE_3"/>
    <property type="match status" value="4"/>
</dbReference>
<evidence type="ECO:0000259" key="6">
    <source>
        <dbReference type="PROSITE" id="PS50304"/>
    </source>
</evidence>
<dbReference type="InterPro" id="IPR016071">
    <property type="entry name" value="Staphylococal_nuclease_OB-fold"/>
</dbReference>
<dbReference type="GO" id="GO:0005829">
    <property type="term" value="C:cytosol"/>
    <property type="evidence" value="ECO:0007669"/>
    <property type="project" value="UniProtKB-UniRule"/>
</dbReference>
<accession>A0A068RJ66</accession>
<dbReference type="GO" id="GO:0005634">
    <property type="term" value="C:nucleus"/>
    <property type="evidence" value="ECO:0007669"/>
    <property type="project" value="TreeGrafter"/>
</dbReference>
<keyword evidence="3" id="KW-0597">Phosphoprotein</keyword>
<dbReference type="InterPro" id="IPR035437">
    <property type="entry name" value="SNase_OB-fold_sf"/>
</dbReference>
<sequence length="890" mass="99597">MVQQRNPVHKAVVKNVLSGDTVILRGKPRPNGPPLERLLALSNVQAPRLGNKERDDEPFAFGSREYLRKLLVGKEISFIPEYTVTTTTPPREYGSILLANGDNVAELGIKEGWLKVREGRKLDDEQQEVLDRLFDLEDEARNAKRGMWATDAKGTRKVSYVFDGDARAFLNEHKGKPLDAVIEQVRDASTFRVLLTLPDKSQQMITLLLTGIKAPACKRDNGPEVSEPFGEEAKFFVETRLLQRGVKVVLEGVGQSGGQNFVGTVKHPAGNIAELLLENGYAKCLDWSLTLVTGGPIQLRNKERIAKEKKLRVWRDFVAKEKTNDSEFDAQVVRILTGDTILVKTKAGVERKFQLASVKQAPRGVGSTAPGGSSRSRDIKEVGYQFEAREFLRKRLVGKTVHVVVDYHKPAQEGFEAKDCATIKIGNHNIAEQLVERGLASVIRHRKDDDNRSHCYDQLLLAETKAQEGQKGIHSQKEQPVVRIVDASESAAKSRQFLTFLKRSPKQKAVVDHVANGSRLFLWIPKENCRLAFVIAGIRAPRVGRTPNDPSEPFGPEALAYVVDHCLQRDVDIEIENVDKVGCFIGNIFVNGENIAVSLLERGLASIHDFSANESPYSGQLYGAERRARDEKKGLWKDYDEGAEKAAEEEEQAAQVVVEPRREYIDLVISEYLSGHRFYVQIINEDVRKLETLMHELSQYHTSRGGMDGPHKPRVGDLVSAKFTEDDSWYRAKVRRVAGTNVEVFYIDYGNSEKLSTSRIRVLPDQFKSLKPQAHEAVLSFVKGPSREEDYGEESLESLRQLTGDKQLVANVDAREGSVMCLTLYDPSNSTNAQASLNLEMVREGQLLVNPKTRYASANPQAIKSLQEAMEAARRERLGLFEYGDPSTED</sequence>
<dbReference type="SUPFAM" id="SSF63748">
    <property type="entry name" value="Tudor/PWWP/MBT"/>
    <property type="match status" value="1"/>
</dbReference>
<keyword evidence="4" id="KW-0677">Repeat</keyword>
<feature type="domain" description="TNase-like" evidence="7">
    <location>
        <begin position="326"/>
        <end position="476"/>
    </location>
</feature>
<feature type="domain" description="TNase-like" evidence="7">
    <location>
        <begin position="505"/>
        <end position="638"/>
    </location>
</feature>
<dbReference type="GO" id="GO:0031047">
    <property type="term" value="P:regulatory ncRNA-mediated gene silencing"/>
    <property type="evidence" value="ECO:0007669"/>
    <property type="project" value="UniProtKB-UniRule"/>
</dbReference>
<dbReference type="SUPFAM" id="SSF50199">
    <property type="entry name" value="Staphylococcal nuclease"/>
    <property type="match status" value="5"/>
</dbReference>
<dbReference type="FunFam" id="2.40.50.90:FF:000002">
    <property type="entry name" value="Staphylococcal nuclease domain-containing protein"/>
    <property type="match status" value="1"/>
</dbReference>
<comment type="subcellular location">
    <subcellularLocation>
        <location evidence="1 5">Cytoplasm</location>
    </subcellularLocation>
</comment>
<dbReference type="SMART" id="SM00333">
    <property type="entry name" value="TUDOR"/>
    <property type="match status" value="1"/>
</dbReference>
<dbReference type="InterPro" id="IPR016685">
    <property type="entry name" value="Silence_cplx_Nase-comp_TudorSN"/>
</dbReference>
<dbReference type="GO" id="GO:0006402">
    <property type="term" value="P:mRNA catabolic process"/>
    <property type="evidence" value="ECO:0007669"/>
    <property type="project" value="UniProtKB-UniRule"/>
</dbReference>
<dbReference type="FunFam" id="2.40.50.90:FF:000018">
    <property type="entry name" value="Ribonuclease"/>
    <property type="match status" value="1"/>
</dbReference>
<dbReference type="GO" id="GO:0004518">
    <property type="term" value="F:nuclease activity"/>
    <property type="evidence" value="ECO:0007669"/>
    <property type="project" value="TreeGrafter"/>
</dbReference>
<evidence type="ECO:0000256" key="3">
    <source>
        <dbReference type="ARBA" id="ARBA00022553"/>
    </source>
</evidence>
<evidence type="ECO:0000313" key="8">
    <source>
        <dbReference type="EMBL" id="CDH50218.1"/>
    </source>
</evidence>
<dbReference type="OrthoDB" id="10023235at2759"/>
<dbReference type="PANTHER" id="PTHR12302">
    <property type="entry name" value="EBNA2 BINDING PROTEIN P100"/>
    <property type="match status" value="1"/>
</dbReference>
<evidence type="ECO:0000256" key="5">
    <source>
        <dbReference type="PIRNR" id="PIRNR017179"/>
    </source>
</evidence>
<dbReference type="Pfam" id="PF00567">
    <property type="entry name" value="TUDOR"/>
    <property type="match status" value="1"/>
</dbReference>
<dbReference type="VEuPathDB" id="FungiDB:LCOR_01937.1"/>
<dbReference type="Proteomes" id="UP000027586">
    <property type="component" value="Unassembled WGS sequence"/>
</dbReference>
<keyword evidence="2 5" id="KW-0963">Cytoplasm</keyword>
<protein>
    <submittedName>
        <fullName evidence="8">Transcription factor</fullName>
    </submittedName>
</protein>
<dbReference type="FunFam" id="2.40.50.90:FF:000010">
    <property type="entry name" value="Ribonuclease"/>
    <property type="match status" value="1"/>
</dbReference>
<dbReference type="PIRSF" id="PIRSF017179">
    <property type="entry name" value="RISC-Tudor-SN"/>
    <property type="match status" value="1"/>
</dbReference>
<dbReference type="SMART" id="SM00318">
    <property type="entry name" value="SNc"/>
    <property type="match status" value="4"/>
</dbReference>
<dbReference type="AlphaFoldDB" id="A0A068RJ66"/>
<organism evidence="8 9">
    <name type="scientific">Lichtheimia corymbifera JMRC:FSU:9682</name>
    <dbReference type="NCBI Taxonomy" id="1263082"/>
    <lineage>
        <taxon>Eukaryota</taxon>
        <taxon>Fungi</taxon>
        <taxon>Fungi incertae sedis</taxon>
        <taxon>Mucoromycota</taxon>
        <taxon>Mucoromycotina</taxon>
        <taxon>Mucoromycetes</taxon>
        <taxon>Mucorales</taxon>
        <taxon>Lichtheimiaceae</taxon>
        <taxon>Lichtheimia</taxon>
    </lineage>
</organism>
<name>A0A068RJ66_9FUNG</name>
<feature type="domain" description="TNase-like" evidence="7">
    <location>
        <begin position="7"/>
        <end position="150"/>
    </location>
</feature>
<dbReference type="PANTHER" id="PTHR12302:SF2">
    <property type="entry name" value="STAPHYLOCOCCAL NUCLEASE DOMAIN-CONTAINING PROTEIN 1"/>
    <property type="match status" value="1"/>
</dbReference>
<dbReference type="Gene3D" id="2.30.30.140">
    <property type="match status" value="1"/>
</dbReference>